<dbReference type="PROSITE" id="PS50076">
    <property type="entry name" value="DNAJ_2"/>
    <property type="match status" value="1"/>
</dbReference>
<name>A0A6C0JIQ2_9ZZZZ</name>
<sequence length="220" mass="25737">MNLVDACKILNINAFELNNNTLKKKYRIACLKYHPDKTGGSSDDFIKVKEAFEYLKDDLSKKNKTNINIDSETILFYINLFKKFNYTLVDVFIIDPIVNCLKKKSYELNPSLKHLMNKELYYLEEYKLYVPLWHQEVIYDNIIININPQLPDNVYIDDDNNIHILIIKNDDIHFELGGISFSFQNNIQNIVVLKGKGIPKINIKNIYDCTELSNIVIHVN</sequence>
<reference evidence="2" key="1">
    <citation type="journal article" date="2020" name="Nature">
        <title>Giant virus diversity and host interactions through global metagenomics.</title>
        <authorList>
            <person name="Schulz F."/>
            <person name="Roux S."/>
            <person name="Paez-Espino D."/>
            <person name="Jungbluth S."/>
            <person name="Walsh D.A."/>
            <person name="Denef V.J."/>
            <person name="McMahon K.D."/>
            <person name="Konstantinidis K.T."/>
            <person name="Eloe-Fadrosh E.A."/>
            <person name="Kyrpides N.C."/>
            <person name="Woyke T."/>
        </authorList>
    </citation>
    <scope>NUCLEOTIDE SEQUENCE</scope>
    <source>
        <strain evidence="2">GVMAG-M-3300027736-24</strain>
    </source>
</reference>
<dbReference type="InterPro" id="IPR001623">
    <property type="entry name" value="DnaJ_domain"/>
</dbReference>
<dbReference type="SUPFAM" id="SSF46565">
    <property type="entry name" value="Chaperone J-domain"/>
    <property type="match status" value="1"/>
</dbReference>
<dbReference type="InterPro" id="IPR036869">
    <property type="entry name" value="J_dom_sf"/>
</dbReference>
<accession>A0A6C0JIQ2</accession>
<protein>
    <recommendedName>
        <fullName evidence="1">J domain-containing protein</fullName>
    </recommendedName>
</protein>
<feature type="domain" description="J" evidence="1">
    <location>
        <begin position="5"/>
        <end position="68"/>
    </location>
</feature>
<evidence type="ECO:0000313" key="2">
    <source>
        <dbReference type="EMBL" id="QHU05685.1"/>
    </source>
</evidence>
<dbReference type="EMBL" id="MN740418">
    <property type="protein sequence ID" value="QHU05685.1"/>
    <property type="molecule type" value="Genomic_DNA"/>
</dbReference>
<dbReference type="Gene3D" id="1.10.287.110">
    <property type="entry name" value="DnaJ domain"/>
    <property type="match status" value="1"/>
</dbReference>
<dbReference type="CDD" id="cd06257">
    <property type="entry name" value="DnaJ"/>
    <property type="match status" value="1"/>
</dbReference>
<organism evidence="2">
    <name type="scientific">viral metagenome</name>
    <dbReference type="NCBI Taxonomy" id="1070528"/>
    <lineage>
        <taxon>unclassified sequences</taxon>
        <taxon>metagenomes</taxon>
        <taxon>organismal metagenomes</taxon>
    </lineage>
</organism>
<evidence type="ECO:0000259" key="1">
    <source>
        <dbReference type="PROSITE" id="PS50076"/>
    </source>
</evidence>
<proteinExistence type="predicted"/>
<dbReference type="SMART" id="SM00271">
    <property type="entry name" value="DnaJ"/>
    <property type="match status" value="1"/>
</dbReference>
<dbReference type="Pfam" id="PF00226">
    <property type="entry name" value="DnaJ"/>
    <property type="match status" value="1"/>
</dbReference>
<dbReference type="AlphaFoldDB" id="A0A6C0JIQ2"/>